<keyword evidence="15" id="KW-0106">Calcium</keyword>
<evidence type="ECO:0000256" key="10">
    <source>
        <dbReference type="ARBA" id="ARBA00022869"/>
    </source>
</evidence>
<dbReference type="Gene3D" id="2.60.120.830">
    <property type="match status" value="1"/>
</dbReference>
<protein>
    <submittedName>
        <fullName evidence="21">Peptidase M12B domain-containing protein</fullName>
    </submittedName>
</protein>
<dbReference type="PRINTS" id="PR01857">
    <property type="entry name" value="ADAMTSFAMILY"/>
</dbReference>
<dbReference type="InterPro" id="IPR024079">
    <property type="entry name" value="MetalloPept_cat_dom_sf"/>
</dbReference>
<feature type="binding site" evidence="15">
    <location>
        <position position="156"/>
    </location>
    <ligand>
        <name>Ca(2+)</name>
        <dbReference type="ChEBI" id="CHEBI:29108"/>
        <label>2</label>
    </ligand>
</feature>
<dbReference type="Gene3D" id="3.40.390.10">
    <property type="entry name" value="Collagenase (Catalytic Domain)"/>
    <property type="match status" value="1"/>
</dbReference>
<feature type="binding site" evidence="15">
    <location>
        <position position="73"/>
    </location>
    <ligand>
        <name>Ca(2+)</name>
        <dbReference type="ChEBI" id="CHEBI:29108"/>
        <label>2</label>
    </ligand>
</feature>
<dbReference type="GO" id="GO:0016477">
    <property type="term" value="P:cell migration"/>
    <property type="evidence" value="ECO:0007669"/>
    <property type="project" value="UniProtKB-ARBA"/>
</dbReference>
<dbReference type="CDD" id="cd04273">
    <property type="entry name" value="ZnMc_ADAMTS_like"/>
    <property type="match status" value="1"/>
</dbReference>
<dbReference type="InterPro" id="IPR041645">
    <property type="entry name" value="ADAMTS_CR_2"/>
</dbReference>
<accession>A0A914WYY3</accession>
<dbReference type="FunFam" id="2.20.100.10:FF:000005">
    <property type="entry name" value="ADAM metallopeptidase with thrombospondin type 1 motif 9"/>
    <property type="match status" value="5"/>
</dbReference>
<dbReference type="Pfam" id="PF00090">
    <property type="entry name" value="TSP_1"/>
    <property type="match status" value="1"/>
</dbReference>
<feature type="compositionally biased region" description="Basic residues" evidence="18">
    <location>
        <begin position="1456"/>
        <end position="1479"/>
    </location>
</feature>
<evidence type="ECO:0000256" key="3">
    <source>
        <dbReference type="ARBA" id="ARBA00022530"/>
    </source>
</evidence>
<keyword evidence="12 16" id="KW-1015">Disulfide bond</keyword>
<evidence type="ECO:0000313" key="21">
    <source>
        <dbReference type="WBParaSite" id="PSAMB.scaffold534size47819.g6681.t1"/>
    </source>
</evidence>
<feature type="disulfide bond" evidence="16">
    <location>
        <begin position="388"/>
        <end position="425"/>
    </location>
</feature>
<evidence type="ECO:0000256" key="11">
    <source>
        <dbReference type="ARBA" id="ARBA00023049"/>
    </source>
</evidence>
<keyword evidence="8" id="KW-0378">Hydrolase</keyword>
<keyword evidence="5 15" id="KW-0479">Metal-binding</keyword>
<feature type="compositionally biased region" description="Gly residues" evidence="18">
    <location>
        <begin position="1"/>
        <end position="17"/>
    </location>
</feature>
<evidence type="ECO:0000256" key="12">
    <source>
        <dbReference type="ARBA" id="ARBA00023157"/>
    </source>
</evidence>
<dbReference type="InterPro" id="IPR001590">
    <property type="entry name" value="Peptidase_M12B"/>
</dbReference>
<evidence type="ECO:0000256" key="13">
    <source>
        <dbReference type="ARBA" id="ARBA00023180"/>
    </source>
</evidence>
<feature type="disulfide bond" evidence="16">
    <location>
        <begin position="230"/>
        <end position="260"/>
    </location>
</feature>
<dbReference type="InterPro" id="IPR013273">
    <property type="entry name" value="ADAMTS/ADAMTS-like"/>
</dbReference>
<feature type="region of interest" description="Disordered" evidence="18">
    <location>
        <begin position="1"/>
        <end position="22"/>
    </location>
</feature>
<keyword evidence="6" id="KW-0732">Signal</keyword>
<feature type="binding site" evidence="15 17">
    <location>
        <position position="214"/>
    </location>
    <ligand>
        <name>Zn(2+)</name>
        <dbReference type="ChEBI" id="CHEBI:29105"/>
        <note>catalytic</note>
    </ligand>
</feature>
<feature type="disulfide bond" evidence="16">
    <location>
        <begin position="308"/>
        <end position="330"/>
    </location>
</feature>
<evidence type="ECO:0000256" key="6">
    <source>
        <dbReference type="ARBA" id="ARBA00022729"/>
    </source>
</evidence>
<keyword evidence="7" id="KW-0677">Repeat</keyword>
<dbReference type="FunFam" id="2.20.100.10:FF:000006">
    <property type="entry name" value="A disintegrin and metalloproteinase with thrombospondin motifs 1"/>
    <property type="match status" value="1"/>
</dbReference>
<keyword evidence="11" id="KW-0482">Metalloprotease</keyword>
<evidence type="ECO:0000259" key="19">
    <source>
        <dbReference type="PROSITE" id="PS50215"/>
    </source>
</evidence>
<dbReference type="Gene3D" id="3.40.1620.60">
    <property type="match status" value="1"/>
</dbReference>
<evidence type="ECO:0000256" key="7">
    <source>
        <dbReference type="ARBA" id="ARBA00022737"/>
    </source>
</evidence>
<keyword evidence="9 15" id="KW-0862">Zinc</keyword>
<dbReference type="GO" id="GO:0046872">
    <property type="term" value="F:metal ion binding"/>
    <property type="evidence" value="ECO:0007669"/>
    <property type="project" value="UniProtKB-KW"/>
</dbReference>
<dbReference type="Pfam" id="PF01421">
    <property type="entry name" value="Reprolysin"/>
    <property type="match status" value="1"/>
</dbReference>
<dbReference type="InterPro" id="IPR050439">
    <property type="entry name" value="ADAMTS_ADAMTS-like"/>
</dbReference>
<dbReference type="SMART" id="SM00209">
    <property type="entry name" value="TSP1"/>
    <property type="match status" value="13"/>
</dbReference>
<proteinExistence type="predicted"/>
<dbReference type="Pfam" id="PF05986">
    <property type="entry name" value="ADAMTS_spacer1"/>
    <property type="match status" value="1"/>
</dbReference>
<reference evidence="21" key="1">
    <citation type="submission" date="2022-11" db="UniProtKB">
        <authorList>
            <consortium name="WormBaseParasite"/>
        </authorList>
    </citation>
    <scope>IDENTIFICATION</scope>
</reference>
<feature type="disulfide bond" evidence="16">
    <location>
        <begin position="403"/>
        <end position="415"/>
    </location>
</feature>
<organism evidence="20 21">
    <name type="scientific">Plectus sambesii</name>
    <dbReference type="NCBI Taxonomy" id="2011161"/>
    <lineage>
        <taxon>Eukaryota</taxon>
        <taxon>Metazoa</taxon>
        <taxon>Ecdysozoa</taxon>
        <taxon>Nematoda</taxon>
        <taxon>Chromadorea</taxon>
        <taxon>Plectida</taxon>
        <taxon>Plectina</taxon>
        <taxon>Plectoidea</taxon>
        <taxon>Plectidae</taxon>
        <taxon>Plectus</taxon>
    </lineage>
</organism>
<evidence type="ECO:0000256" key="15">
    <source>
        <dbReference type="PIRSR" id="PIRSR613273-2"/>
    </source>
</evidence>
<dbReference type="WBParaSite" id="PSAMB.scaffold534size47819.g6681.t1">
    <property type="protein sequence ID" value="PSAMB.scaffold534size47819.g6681.t1"/>
    <property type="gene ID" value="PSAMB.scaffold534size47819.g6681"/>
</dbReference>
<feature type="disulfide bond" evidence="16">
    <location>
        <begin position="392"/>
        <end position="430"/>
    </location>
</feature>
<feature type="disulfide bond" evidence="16">
    <location>
        <begin position="325"/>
        <end position="359"/>
    </location>
</feature>
<feature type="disulfide bond" evidence="16">
    <location>
        <begin position="145"/>
        <end position="198"/>
    </location>
</feature>
<feature type="disulfide bond" evidence="16">
    <location>
        <begin position="192"/>
        <end position="278"/>
    </location>
</feature>
<evidence type="ECO:0000313" key="20">
    <source>
        <dbReference type="Proteomes" id="UP000887566"/>
    </source>
</evidence>
<evidence type="ECO:0000256" key="17">
    <source>
        <dbReference type="PROSITE-ProRule" id="PRU00276"/>
    </source>
</evidence>
<feature type="region of interest" description="Disordered" evidence="18">
    <location>
        <begin position="1387"/>
        <end position="1424"/>
    </location>
</feature>
<evidence type="ECO:0000256" key="4">
    <source>
        <dbReference type="ARBA" id="ARBA00022670"/>
    </source>
</evidence>
<comment type="caution">
    <text evidence="17">Lacks conserved residue(s) required for the propagation of feature annotation.</text>
</comment>
<evidence type="ECO:0000256" key="5">
    <source>
        <dbReference type="ARBA" id="ARBA00022723"/>
    </source>
</evidence>
<evidence type="ECO:0000256" key="8">
    <source>
        <dbReference type="ARBA" id="ARBA00022801"/>
    </source>
</evidence>
<dbReference type="Proteomes" id="UP000887566">
    <property type="component" value="Unplaced"/>
</dbReference>
<dbReference type="FunFam" id="3.40.390.10:FF:000001">
    <property type="entry name" value="A disintegrin and metalloproteinase with thrombospondin motifs 1"/>
    <property type="match status" value="1"/>
</dbReference>
<keyword evidence="3" id="KW-0272">Extracellular matrix</keyword>
<comment type="subcellular location">
    <subcellularLocation>
        <location evidence="1">Secreted</location>
        <location evidence="1">Extracellular space</location>
        <location evidence="1">Extracellular matrix</location>
        <location evidence="1">Basement membrane</location>
    </subcellularLocation>
</comment>
<dbReference type="InterPro" id="IPR036383">
    <property type="entry name" value="TSP1_rpt_sf"/>
</dbReference>
<feature type="binding site" evidence="15">
    <location>
        <position position="163"/>
    </location>
    <ligand>
        <name>Ca(2+)</name>
        <dbReference type="ChEBI" id="CHEBI:29108"/>
        <label>1</label>
    </ligand>
</feature>
<dbReference type="Gene3D" id="2.20.100.10">
    <property type="entry name" value="Thrombospondin type-1 (TSP1) repeat"/>
    <property type="match status" value="11"/>
</dbReference>
<dbReference type="GO" id="GO:0009653">
    <property type="term" value="P:anatomical structure morphogenesis"/>
    <property type="evidence" value="ECO:0007669"/>
    <property type="project" value="UniProtKB-ARBA"/>
</dbReference>
<keyword evidence="10" id="KW-0084">Basement membrane</keyword>
<evidence type="ECO:0000256" key="2">
    <source>
        <dbReference type="ARBA" id="ARBA00022525"/>
    </source>
</evidence>
<evidence type="ECO:0000256" key="14">
    <source>
        <dbReference type="PIRSR" id="PIRSR613273-1"/>
    </source>
</evidence>
<dbReference type="InterPro" id="IPR010294">
    <property type="entry name" value="ADAMTS_spacer1"/>
</dbReference>
<feature type="binding site" evidence="15">
    <location>
        <position position="156"/>
    </location>
    <ligand>
        <name>Ca(2+)</name>
        <dbReference type="ChEBI" id="CHEBI:29108"/>
        <label>1</label>
    </ligand>
</feature>
<feature type="binding site" evidence="15 17">
    <location>
        <position position="218"/>
    </location>
    <ligand>
        <name>Zn(2+)</name>
        <dbReference type="ChEBI" id="CHEBI:29105"/>
        <note>catalytic</note>
    </ligand>
</feature>
<dbReference type="GO" id="GO:0004222">
    <property type="term" value="F:metalloendopeptidase activity"/>
    <property type="evidence" value="ECO:0007669"/>
    <property type="project" value="InterPro"/>
</dbReference>
<dbReference type="SUPFAM" id="SSF55486">
    <property type="entry name" value="Metalloproteases ('zincins'), catalytic domain"/>
    <property type="match status" value="1"/>
</dbReference>
<name>A0A914WYY3_9BILA</name>
<dbReference type="Pfam" id="PF17771">
    <property type="entry name" value="ADAMTS_CR_2"/>
    <property type="match status" value="1"/>
</dbReference>
<evidence type="ECO:0000256" key="9">
    <source>
        <dbReference type="ARBA" id="ARBA00022833"/>
    </source>
</evidence>
<evidence type="ECO:0000256" key="18">
    <source>
        <dbReference type="SAM" id="MobiDB-lite"/>
    </source>
</evidence>
<feature type="binding site" evidence="15">
    <location>
        <position position="278"/>
    </location>
    <ligand>
        <name>Ca(2+)</name>
        <dbReference type="ChEBI" id="CHEBI:29108"/>
        <label>1</label>
    </ligand>
</feature>
<dbReference type="PANTHER" id="PTHR13723">
    <property type="entry name" value="ADAMTS A DISINTEGRIN AND METALLOPROTEASE WITH THROMBOSPONDIN MOTIFS PROTEASE"/>
    <property type="match status" value="1"/>
</dbReference>
<keyword evidence="4" id="KW-0645">Protease</keyword>
<feature type="binding site" evidence="15">
    <location>
        <position position="281"/>
    </location>
    <ligand>
        <name>Ca(2+)</name>
        <dbReference type="ChEBI" id="CHEBI:29108"/>
        <label>2</label>
    </ligand>
</feature>
<feature type="compositionally biased region" description="Basic and acidic residues" evidence="18">
    <location>
        <begin position="1394"/>
        <end position="1404"/>
    </location>
</feature>
<feature type="disulfide bond" evidence="16">
    <location>
        <begin position="353"/>
        <end position="364"/>
    </location>
</feature>
<dbReference type="Pfam" id="PF19030">
    <property type="entry name" value="TSP1_ADAMTS"/>
    <property type="match status" value="11"/>
</dbReference>
<feature type="disulfide bond" evidence="16">
    <location>
        <begin position="319"/>
        <end position="340"/>
    </location>
</feature>
<dbReference type="FunFam" id="2.60.120.830:FF:000001">
    <property type="entry name" value="A disintegrin and metalloproteinase with thrombospondin motifs 1"/>
    <property type="match status" value="1"/>
</dbReference>
<sequence>MMTEAGAGGCEGAGGGDWPPRIPDLRREKRAAAVAGVSSVFTPLCLQALFQSGLHSRKARARRSANSWDHYVEVMVVTDVKMLQYHQGNLENYVLTLFSTVASIYRHPSLRAAINVVVVRLVILKHDQAGPSISENAQDTLQQFCRWQASYNDPSDDSPNHHDVAILLTRHDICRAPGKCDTLGLAELGTMCDEFRSCAIIEDNGLSAAFTIAHELGHIFNIPHDDEKKCGQFMALNKNNYHIMAPTLEYNTHPWSWSPCSAAMLSKFLDNSRAQTQCIYDQPVEKKYYEKMFDNPAPGAMFTVDQQCQFVFGKNAELCPYMPSCKRLWCATYYGYQMGCRTQHMPWADGTPCGDNQWCHRGQCVGIAPAQMPKSDGAWGEWKEWGDCSRTCGGGVQKALRDCDNPAPRNGGRYCIGIRTRYRPCNVQDCPWDTPGFREVQCADFNEKNVGIHGVPANTRWLPKYAGISENERCKLYCRVDGSAAFYLLADKVADGTPCDREGDNMCIDGTCNAAGCDHVLGSSLKRDKCGICGGDGNSCHMVTGAYNERGTFGYNEVMKIPSGSANIEIRQHGWNGHKDDDNYLALRNANGDFILNGHYQVSVFRQQIQVLDAVLEYSGSDHVIERINATGPIRTDIYLHVLSVGNLYAPDIHYEYMLPAAGLRHAPTVINRDYYWRMGDRWSDCSAVCQGSQRQVVICVDAGTNREVNDRHCTDRRPTTQDRMCNIDCAIRWETEAASACSVECGHGERHQRIFCGKQMVNDQRVEPTDDAHCRDLPRPAERVACYSDCTGHRWAYTEWSECTTSCGGGVGRREAMCVDQANRRLDDRQCESMPKEKNERECNLTPCPRWVYGHWSECSRSCDGGVRMRHASCQDAADREVQMGMCDQANKHDREKCNEQVCTKWNFGPWSQCSVSCGDGVQSREAHCVNSASQTLEEDHCDQRERITNKMCRQADCPRWQLGEWSDCSVSCMDGWRTRRVACVDGEGRDISMDRCIVEGENKPPSHQPCHRGVCPFWRIGDWSSCSVTCGTGFRQRTSECVYNDELVDSSFCSEPVEPKRQERCVLVACATWDVQPWDSCSVTCGVGTQQRRVRCLQGADRAETIDSECATDERPKDVKECTRDRCPLQRPLVGALISTDAAFNPADSTPLPVLSITTVAFLSETTTKHPIHWATGPWTECSSVCGAGERRRLVVCRDNYRSLTDEYCGHLEKPLDSEPCEAKPCAEWTVGPWEECAKTCGADIRTSRRVECELTDEARNQVPPKCDEALRPEDSRSCDLPACPAEPPRTEAPVVEGRWRTEPWGQCSRPCDAGWRRRRVDCVDGRCDPVSRPPEFELCNSQPCSLPRWQISPWFQCSATCGGGSRRRRVWCADERNILAETQCAQQPKPTGDERCAEHHCPTSTTTTPEPSTTFPPPSLQNTNGASLVWIAGRWSPVGVAPQNGRHDDRRQLHQQRPRRPVRHHSRRPPRGRREW</sequence>
<feature type="disulfide bond" evidence="16">
    <location>
        <begin position="174"/>
        <end position="180"/>
    </location>
</feature>
<feature type="binding site" evidence="15 17">
    <location>
        <position position="224"/>
    </location>
    <ligand>
        <name>Zn(2+)</name>
        <dbReference type="ChEBI" id="CHEBI:29105"/>
        <note>catalytic</note>
    </ligand>
</feature>
<comment type="cofactor">
    <cofactor evidence="15">
        <name>Zn(2+)</name>
        <dbReference type="ChEBI" id="CHEBI:29105"/>
    </cofactor>
    <text evidence="15">Binds 1 zinc ion per subunit.</text>
</comment>
<feature type="domain" description="Peptidase M12B" evidence="19">
    <location>
        <begin position="70"/>
        <end position="283"/>
    </location>
</feature>
<dbReference type="GO" id="GO:0030198">
    <property type="term" value="P:extracellular matrix organization"/>
    <property type="evidence" value="ECO:0007669"/>
    <property type="project" value="InterPro"/>
</dbReference>
<evidence type="ECO:0000256" key="1">
    <source>
        <dbReference type="ARBA" id="ARBA00004302"/>
    </source>
</evidence>
<dbReference type="GO" id="GO:0006508">
    <property type="term" value="P:proteolysis"/>
    <property type="evidence" value="ECO:0007669"/>
    <property type="project" value="UniProtKB-KW"/>
</dbReference>
<feature type="compositionally biased region" description="Low complexity" evidence="18">
    <location>
        <begin position="1405"/>
        <end position="1416"/>
    </location>
</feature>
<feature type="binding site" evidence="15">
    <location>
        <position position="281"/>
    </location>
    <ligand>
        <name>Ca(2+)</name>
        <dbReference type="ChEBI" id="CHEBI:29108"/>
        <label>1</label>
    </ligand>
</feature>
<keyword evidence="20" id="KW-1185">Reference proteome</keyword>
<keyword evidence="2" id="KW-0964">Secreted</keyword>
<dbReference type="PROSITE" id="PS50092">
    <property type="entry name" value="TSP1"/>
    <property type="match status" value="12"/>
</dbReference>
<dbReference type="SUPFAM" id="SSF82895">
    <property type="entry name" value="TSP-1 type 1 repeat"/>
    <property type="match status" value="12"/>
</dbReference>
<dbReference type="GO" id="GO:0005604">
    <property type="term" value="C:basement membrane"/>
    <property type="evidence" value="ECO:0007669"/>
    <property type="project" value="UniProtKB-SubCell"/>
</dbReference>
<feature type="active site" evidence="14 17">
    <location>
        <position position="215"/>
    </location>
</feature>
<feature type="binding site" evidence="15">
    <location>
        <position position="73"/>
    </location>
    <ligand>
        <name>Ca(2+)</name>
        <dbReference type="ChEBI" id="CHEBI:29108"/>
        <label>1</label>
    </ligand>
</feature>
<keyword evidence="13" id="KW-0325">Glycoprotein</keyword>
<dbReference type="PROSITE" id="PS50215">
    <property type="entry name" value="ADAM_MEPRO"/>
    <property type="match status" value="1"/>
</dbReference>
<evidence type="ECO:0000256" key="16">
    <source>
        <dbReference type="PIRSR" id="PIRSR613273-3"/>
    </source>
</evidence>
<dbReference type="PANTHER" id="PTHR13723:SF278">
    <property type="entry name" value="ADAM METALLOPEPTIDASE WITH THROMBOSPONDIN TYPE 1 MOTIF A, ISOFORM B"/>
    <property type="match status" value="1"/>
</dbReference>
<dbReference type="InterPro" id="IPR000884">
    <property type="entry name" value="TSP1_rpt"/>
</dbReference>
<feature type="region of interest" description="Disordered" evidence="18">
    <location>
        <begin position="1442"/>
        <end position="1479"/>
    </location>
</feature>